<accession>A0A643F4V4</accession>
<dbReference type="Gene3D" id="3.30.160.250">
    <property type="match status" value="1"/>
</dbReference>
<proteinExistence type="predicted"/>
<name>A0A643F4V4_9HYPH</name>
<dbReference type="AlphaFoldDB" id="A0A643F4V4"/>
<comment type="caution">
    <text evidence="1">The sequence shown here is derived from an EMBL/GenBank/DDBJ whole genome shotgun (WGS) entry which is preliminary data.</text>
</comment>
<dbReference type="InterPro" id="IPR035069">
    <property type="entry name" value="TTHA1013/TTHA0281-like"/>
</dbReference>
<reference evidence="1" key="1">
    <citation type="submission" date="2019-09" db="EMBL/GenBank/DDBJ databases">
        <title>Draft genome sequences of 48 bacterial type strains from the CCUG.</title>
        <authorList>
            <person name="Tunovic T."/>
            <person name="Pineiro-Iglesias B."/>
            <person name="Unosson C."/>
            <person name="Inganas E."/>
            <person name="Ohlen M."/>
            <person name="Cardew S."/>
            <person name="Jensie-Markopoulos S."/>
            <person name="Salva-Serra F."/>
            <person name="Jaen-Luchoro D."/>
            <person name="Karlsson R."/>
            <person name="Svensson-Stadler L."/>
            <person name="Chun J."/>
            <person name="Moore E."/>
        </authorList>
    </citation>
    <scope>NUCLEOTIDE SEQUENCE</scope>
    <source>
        <strain evidence="1">CCUG 50899</strain>
    </source>
</reference>
<evidence type="ECO:0000313" key="1">
    <source>
        <dbReference type="EMBL" id="KAB0573367.1"/>
    </source>
</evidence>
<organism evidence="1">
    <name type="scientific">Brucella pituitosa</name>
    <dbReference type="NCBI Taxonomy" id="571256"/>
    <lineage>
        <taxon>Bacteria</taxon>
        <taxon>Pseudomonadati</taxon>
        <taxon>Pseudomonadota</taxon>
        <taxon>Alphaproteobacteria</taxon>
        <taxon>Hyphomicrobiales</taxon>
        <taxon>Brucellaceae</taxon>
        <taxon>Brucella/Ochrobactrum group</taxon>
        <taxon>Brucella</taxon>
    </lineage>
</organism>
<gene>
    <name evidence="1" type="ORF">F7Q93_02430</name>
</gene>
<dbReference type="SUPFAM" id="SSF143100">
    <property type="entry name" value="TTHA1013/TTHA0281-like"/>
    <property type="match status" value="1"/>
</dbReference>
<protein>
    <submittedName>
        <fullName evidence="1">Type II toxin-antitoxin system HicB family antitoxin</fullName>
    </submittedName>
</protein>
<sequence>MAWYELTFRPDGETWLVTSPDFEEVVTFGSNKEEACRNARDAIEEAIAARIAEGLSIPAPMRDAAEKGYSVQMHMMVILKAGLYMVMKAKGMTRADLMRKLEWHREQVDRLFRLDHQTKLGSLEEAFEAVGEPLRIDIPFPQLKAA</sequence>
<dbReference type="EMBL" id="VZPE01000001">
    <property type="protein sequence ID" value="KAB0573367.1"/>
    <property type="molecule type" value="Genomic_DNA"/>
</dbReference>
<dbReference type="RefSeq" id="WP_128093138.1">
    <property type="nucleotide sequence ID" value="NZ_JBHEEN010000001.1"/>
</dbReference>